<comment type="caution">
    <text evidence="1">The sequence shown here is derived from an EMBL/GenBank/DDBJ whole genome shotgun (WGS) entry which is preliminary data.</text>
</comment>
<dbReference type="EMBL" id="PKMF04000083">
    <property type="protein sequence ID" value="KAK7851753.1"/>
    <property type="molecule type" value="Genomic_DNA"/>
</dbReference>
<name>A0AAW0LL50_QUESU</name>
<reference evidence="1 2" key="1">
    <citation type="journal article" date="2018" name="Sci. Data">
        <title>The draft genome sequence of cork oak.</title>
        <authorList>
            <person name="Ramos A.M."/>
            <person name="Usie A."/>
            <person name="Barbosa P."/>
            <person name="Barros P.M."/>
            <person name="Capote T."/>
            <person name="Chaves I."/>
            <person name="Simoes F."/>
            <person name="Abreu I."/>
            <person name="Carrasquinho I."/>
            <person name="Faro C."/>
            <person name="Guimaraes J.B."/>
            <person name="Mendonca D."/>
            <person name="Nobrega F."/>
            <person name="Rodrigues L."/>
            <person name="Saibo N.J.M."/>
            <person name="Varela M.C."/>
            <person name="Egas C."/>
            <person name="Matos J."/>
            <person name="Miguel C.M."/>
            <person name="Oliveira M.M."/>
            <person name="Ricardo C.P."/>
            <person name="Goncalves S."/>
        </authorList>
    </citation>
    <scope>NUCLEOTIDE SEQUENCE [LARGE SCALE GENOMIC DNA]</scope>
    <source>
        <strain evidence="2">cv. HL8</strain>
    </source>
</reference>
<keyword evidence="2" id="KW-1185">Reference proteome</keyword>
<organism evidence="1 2">
    <name type="scientific">Quercus suber</name>
    <name type="common">Cork oak</name>
    <dbReference type="NCBI Taxonomy" id="58331"/>
    <lineage>
        <taxon>Eukaryota</taxon>
        <taxon>Viridiplantae</taxon>
        <taxon>Streptophyta</taxon>
        <taxon>Embryophyta</taxon>
        <taxon>Tracheophyta</taxon>
        <taxon>Spermatophyta</taxon>
        <taxon>Magnoliopsida</taxon>
        <taxon>eudicotyledons</taxon>
        <taxon>Gunneridae</taxon>
        <taxon>Pentapetalae</taxon>
        <taxon>rosids</taxon>
        <taxon>fabids</taxon>
        <taxon>Fagales</taxon>
        <taxon>Fagaceae</taxon>
        <taxon>Quercus</taxon>
    </lineage>
</organism>
<evidence type="ECO:0000313" key="2">
    <source>
        <dbReference type="Proteomes" id="UP000237347"/>
    </source>
</evidence>
<protein>
    <submittedName>
        <fullName evidence="1">Nuclear pore complex protein nup43</fullName>
    </submittedName>
</protein>
<proteinExistence type="predicted"/>
<dbReference type="AlphaFoldDB" id="A0AAW0LL50"/>
<gene>
    <name evidence="1" type="primary">NUP43_3</name>
    <name evidence="1" type="ORF">CFP56_040996</name>
</gene>
<evidence type="ECO:0000313" key="1">
    <source>
        <dbReference type="EMBL" id="KAK7851753.1"/>
    </source>
</evidence>
<accession>A0AAW0LL50</accession>
<sequence length="73" mass="8193">MAITAIATGTAFRDLPQIHRFPQTKYINAVYWLPQLSTFDHFAILSLFDSDSNTPSLEIHSLNPQSPIPNPKP</sequence>
<dbReference type="Proteomes" id="UP000237347">
    <property type="component" value="Unassembled WGS sequence"/>
</dbReference>